<dbReference type="GO" id="GO:0003824">
    <property type="term" value="F:catalytic activity"/>
    <property type="evidence" value="ECO:0007669"/>
    <property type="project" value="UniProtKB-ARBA"/>
</dbReference>
<protein>
    <recommendedName>
        <fullName evidence="5">Glycosyl hydrolase 36 catalytic domain-containing protein</fullName>
    </recommendedName>
</protein>
<evidence type="ECO:0008006" key="5">
    <source>
        <dbReference type="Google" id="ProtNLM"/>
    </source>
</evidence>
<feature type="domain" description="SOGP N-terminal" evidence="2">
    <location>
        <begin position="29"/>
        <end position="243"/>
    </location>
</feature>
<evidence type="ECO:0000313" key="4">
    <source>
        <dbReference type="Proteomes" id="UP000321484"/>
    </source>
</evidence>
<dbReference type="InterPro" id="IPR053831">
    <property type="entry name" value="SOGP_N"/>
</dbReference>
<dbReference type="InterPro" id="IPR008928">
    <property type="entry name" value="6-hairpin_glycosidase_sf"/>
</dbReference>
<proteinExistence type="predicted"/>
<dbReference type="Proteomes" id="UP000321484">
    <property type="component" value="Unassembled WGS sequence"/>
</dbReference>
<dbReference type="PANTHER" id="PTHR37469">
    <property type="entry name" value="CELLOBIONIC ACID PHOSPHORYLASE-RELATED"/>
    <property type="match status" value="1"/>
</dbReference>
<dbReference type="OrthoDB" id="9769991at2"/>
<gene>
    <name evidence="3" type="ORF">AFE02nite_15130</name>
</gene>
<dbReference type="AlphaFoldDB" id="A0A511YX74"/>
<dbReference type="GO" id="GO:0005975">
    <property type="term" value="P:carbohydrate metabolic process"/>
    <property type="evidence" value="ECO:0007669"/>
    <property type="project" value="InterPro"/>
</dbReference>
<dbReference type="Pfam" id="PF21250">
    <property type="entry name" value="SOGP_2nd"/>
    <property type="match status" value="1"/>
</dbReference>
<dbReference type="InterPro" id="IPR012341">
    <property type="entry name" value="6hp_glycosidase-like_sf"/>
</dbReference>
<dbReference type="SUPFAM" id="SSF48208">
    <property type="entry name" value="Six-hairpin glycosidases"/>
    <property type="match status" value="1"/>
</dbReference>
<dbReference type="InterPro" id="IPR037018">
    <property type="entry name" value="GH65_N"/>
</dbReference>
<accession>A0A511YX74</accession>
<evidence type="ECO:0000313" key="3">
    <source>
        <dbReference type="EMBL" id="GEN79779.1"/>
    </source>
</evidence>
<comment type="caution">
    <text evidence="3">The sequence shown here is derived from an EMBL/GenBank/DDBJ whole genome shotgun (WGS) entry which is preliminary data.</text>
</comment>
<dbReference type="Gene3D" id="2.70.98.40">
    <property type="entry name" value="Glycoside hydrolase, family 65, N-terminal domain"/>
    <property type="match status" value="1"/>
</dbReference>
<dbReference type="InterPro" id="IPR052047">
    <property type="entry name" value="GH94_Enzymes"/>
</dbReference>
<name>A0A511YX74_9CELL</name>
<feature type="domain" description="Glycoside phosphorylase super sandwich" evidence="1">
    <location>
        <begin position="327"/>
        <end position="448"/>
    </location>
</feature>
<organism evidence="3 4">
    <name type="scientific">Actinotalea fermentans</name>
    <dbReference type="NCBI Taxonomy" id="43671"/>
    <lineage>
        <taxon>Bacteria</taxon>
        <taxon>Bacillati</taxon>
        <taxon>Actinomycetota</taxon>
        <taxon>Actinomycetes</taxon>
        <taxon>Micrococcales</taxon>
        <taxon>Cellulomonadaceae</taxon>
        <taxon>Actinotalea</taxon>
    </lineage>
</organism>
<dbReference type="RefSeq" id="WP_146819391.1">
    <property type="nucleotide sequence ID" value="NZ_BJYK01000004.1"/>
</dbReference>
<evidence type="ECO:0000259" key="2">
    <source>
        <dbReference type="Pfam" id="PF21958"/>
    </source>
</evidence>
<keyword evidence="4" id="KW-1185">Reference proteome</keyword>
<dbReference type="PANTHER" id="PTHR37469:SF2">
    <property type="entry name" value="CELLOBIONIC ACID PHOSPHORYLASE"/>
    <property type="match status" value="1"/>
</dbReference>
<dbReference type="Gene3D" id="1.50.10.10">
    <property type="match status" value="1"/>
</dbReference>
<dbReference type="Gene3D" id="2.60.420.10">
    <property type="entry name" value="Maltose phosphorylase, domain 3"/>
    <property type="match status" value="1"/>
</dbReference>
<dbReference type="Pfam" id="PF21958">
    <property type="entry name" value="SOGP_N"/>
    <property type="match status" value="1"/>
</dbReference>
<dbReference type="EMBL" id="BJYK01000004">
    <property type="protein sequence ID" value="GEN79779.1"/>
    <property type="molecule type" value="Genomic_DNA"/>
</dbReference>
<reference evidence="3 4" key="1">
    <citation type="submission" date="2019-07" db="EMBL/GenBank/DDBJ databases">
        <title>Whole genome shotgun sequence of Actinotalea fermentans NBRC 105374.</title>
        <authorList>
            <person name="Hosoyama A."/>
            <person name="Uohara A."/>
            <person name="Ohji S."/>
            <person name="Ichikawa N."/>
        </authorList>
    </citation>
    <scope>NUCLEOTIDE SEQUENCE [LARGE SCALE GENOMIC DNA]</scope>
    <source>
        <strain evidence="3 4">NBRC 105374</strain>
    </source>
</reference>
<evidence type="ECO:0000259" key="1">
    <source>
        <dbReference type="Pfam" id="PF21250"/>
    </source>
</evidence>
<sequence>MRAAGAGGLTVLVAPGGGLSSLTHDDGAGALELLQHAASAYEPGLFGVWVRDRASGRAWPTLGAGSGAAVTATDDGLVATGGADGLRWRVTLRLHDARPAWALAVRVTAEGPGTREIDTREIDVVHTHDLALATPGAVRANELYVSQYLDLTPLEGPTGVALAVRQNQPQGGRHPLAVVAADRQVVGWATDALAVHGLAGRADGPLLTAADLPSRRLQHEHTLAALQVAPARLAPGEELAVTFAGLLVPDHPSTTTPDDVALVREALALGAAAFRGGSVAETAIDPPQSAGADGRPLAGSAYDRGRELAVRDLAEDELADRWPGRWRLVERDDDGALLSFFAGDEHVVTRAKERAVLRPHGTILRTGDRAEPDPESLTTTAWMAGSPLSYLTRGHATTGRVLTTVRGYLGLHRAYGLRLFVEDDGGWRLLDVPSAFSMTLDGARWVYAPARPGGAEEAGGADDLEVTTHVPADQHCVQVRLRAGRPRRVLVALHLAGVDDPLPAPAPPAAEATLDGVVVRLAGPGGARTLTVGASAPVTVGDDAPLADDGMPRPGAGVVTLATGPVPTLELHVTVSDGSPPDAVPAVAPEAAAGEGWWRDLTALRVDGPAEAEALDASLPWLVRDALVHHLAPRGLEQYTGGAWGTRDVTQGPLELLLALDRLPDARSLVLQVYAAQNRDGSWPQAFGFLPGDEGFRHEPPHGDVVHWPVLALGRYLLASHDSGVLDEPVPWWSPGGPATTAPVLEHALVALDRARAGLLPGTHLVAYGHGDWNDSLQPADPAMAATMTSAWTVTLHHQALTTLAAGLAAVGEGGHADLVAALRAEAAAVAADLREHLLVDGELAGYAQLAPPAGPGERPRVVRHLVHPRDTETGLRRGSLQTIHALAGGLLGPDEAAHHVGLVREHLMGVDGVRLFDAPPRYHGGVSRHFQRAETATFVGREIGLMYVHAHLRWLEAMAVLGDAEALWHGLRQVLPATVGTVPGLVPGARRRQGNTYASSSDAAVADRAEFAARYAEVLTGATGLEGGWRIYSSGPGVLVRVVVQSLLGLRRRGDAVEIDPVLPARLDGLTAVVPLAGGLLRVRYRVRGRGAGVASVTLGGRPLRAQGLADAYRPAGVVVSLADLATALAADGPLLEVEVA</sequence>
<dbReference type="InterPro" id="IPR048771">
    <property type="entry name" value="SOGP_2nd"/>
</dbReference>